<evidence type="ECO:0000256" key="4">
    <source>
        <dbReference type="ARBA" id="ARBA00022692"/>
    </source>
</evidence>
<dbReference type="GO" id="GO:0004674">
    <property type="term" value="F:protein serine/threonine kinase activity"/>
    <property type="evidence" value="ECO:0007669"/>
    <property type="project" value="UniProtKB-KW"/>
</dbReference>
<dbReference type="FunFam" id="2.60.120.430:FF:000001">
    <property type="entry name" value="Receptor-like protein kinase FERONIA"/>
    <property type="match status" value="1"/>
</dbReference>
<dbReference type="Pfam" id="PF07714">
    <property type="entry name" value="PK_Tyr_Ser-Thr"/>
    <property type="match status" value="1"/>
</dbReference>
<name>A0AA39DHA4_VITRO</name>
<dbReference type="PROSITE" id="PS00108">
    <property type="entry name" value="PROTEIN_KINASE_ST"/>
    <property type="match status" value="1"/>
</dbReference>
<keyword evidence="10 13" id="KW-0472">Membrane</keyword>
<keyword evidence="3" id="KW-0808">Transferase</keyword>
<dbReference type="Proteomes" id="UP001168098">
    <property type="component" value="Unassembled WGS sequence"/>
</dbReference>
<evidence type="ECO:0000313" key="17">
    <source>
        <dbReference type="Proteomes" id="UP001168098"/>
    </source>
</evidence>
<keyword evidence="2" id="KW-0723">Serine/threonine-protein kinase</keyword>
<dbReference type="AlphaFoldDB" id="A0AA39DHA4"/>
<dbReference type="SUPFAM" id="SSF56112">
    <property type="entry name" value="Protein kinase-like (PK-like)"/>
    <property type="match status" value="1"/>
</dbReference>
<evidence type="ECO:0000256" key="14">
    <source>
        <dbReference type="SAM" id="SignalP"/>
    </source>
</evidence>
<keyword evidence="17" id="KW-1185">Reference proteome</keyword>
<evidence type="ECO:0000256" key="2">
    <source>
        <dbReference type="ARBA" id="ARBA00022527"/>
    </source>
</evidence>
<evidence type="ECO:0000256" key="11">
    <source>
        <dbReference type="ARBA" id="ARBA00023180"/>
    </source>
</evidence>
<dbReference type="InterPro" id="IPR008271">
    <property type="entry name" value="Ser/Thr_kinase_AS"/>
</dbReference>
<evidence type="ECO:0000256" key="7">
    <source>
        <dbReference type="ARBA" id="ARBA00022777"/>
    </source>
</evidence>
<keyword evidence="8 12" id="KW-0067">ATP-binding</keyword>
<dbReference type="SMART" id="SM00220">
    <property type="entry name" value="S_TKc"/>
    <property type="match status" value="1"/>
</dbReference>
<evidence type="ECO:0000256" key="1">
    <source>
        <dbReference type="ARBA" id="ARBA00004167"/>
    </source>
</evidence>
<dbReference type="CDD" id="cd14066">
    <property type="entry name" value="STKc_IRAK"/>
    <property type="match status" value="1"/>
</dbReference>
<dbReference type="InterPro" id="IPR024788">
    <property type="entry name" value="Malectin-like_Carb-bd_dom"/>
</dbReference>
<evidence type="ECO:0000256" key="3">
    <source>
        <dbReference type="ARBA" id="ARBA00022679"/>
    </source>
</evidence>
<keyword evidence="4 13" id="KW-0812">Transmembrane</keyword>
<evidence type="ECO:0000256" key="10">
    <source>
        <dbReference type="ARBA" id="ARBA00023136"/>
    </source>
</evidence>
<dbReference type="Gene3D" id="1.10.510.10">
    <property type="entry name" value="Transferase(Phosphotransferase) domain 1"/>
    <property type="match status" value="1"/>
</dbReference>
<keyword evidence="6 12" id="KW-0547">Nucleotide-binding</keyword>
<dbReference type="Gene3D" id="2.60.120.430">
    <property type="entry name" value="Galactose-binding lectin"/>
    <property type="match status" value="2"/>
</dbReference>
<dbReference type="PANTHER" id="PTHR47989">
    <property type="entry name" value="OS01G0750732 PROTEIN"/>
    <property type="match status" value="1"/>
</dbReference>
<gene>
    <name evidence="16" type="ORF">PVL29_016534</name>
</gene>
<keyword evidence="5 14" id="KW-0732">Signal</keyword>
<feature type="binding site" evidence="12">
    <location>
        <position position="521"/>
    </location>
    <ligand>
        <name>ATP</name>
        <dbReference type="ChEBI" id="CHEBI:30616"/>
    </ligand>
</feature>
<comment type="subcellular location">
    <subcellularLocation>
        <location evidence="1">Membrane</location>
        <topology evidence="1">Single-pass membrane protein</topology>
    </subcellularLocation>
</comment>
<dbReference type="FunFam" id="1.10.510.10:FF:000058">
    <property type="entry name" value="Receptor-like protein kinase FERONIA"/>
    <property type="match status" value="1"/>
</dbReference>
<organism evidence="16 17">
    <name type="scientific">Vitis rotundifolia</name>
    <name type="common">Muscadine grape</name>
    <dbReference type="NCBI Taxonomy" id="103349"/>
    <lineage>
        <taxon>Eukaryota</taxon>
        <taxon>Viridiplantae</taxon>
        <taxon>Streptophyta</taxon>
        <taxon>Embryophyta</taxon>
        <taxon>Tracheophyta</taxon>
        <taxon>Spermatophyta</taxon>
        <taxon>Magnoliopsida</taxon>
        <taxon>eudicotyledons</taxon>
        <taxon>Gunneridae</taxon>
        <taxon>Pentapetalae</taxon>
        <taxon>rosids</taxon>
        <taxon>Vitales</taxon>
        <taxon>Vitaceae</taxon>
        <taxon>Viteae</taxon>
        <taxon>Vitis</taxon>
    </lineage>
</organism>
<feature type="signal peptide" evidence="14">
    <location>
        <begin position="1"/>
        <end position="25"/>
    </location>
</feature>
<feature type="chain" id="PRO_5041428843" description="Protein kinase domain-containing protein" evidence="14">
    <location>
        <begin position="26"/>
        <end position="828"/>
    </location>
</feature>
<comment type="caution">
    <text evidence="16">The sequence shown here is derived from an EMBL/GenBank/DDBJ whole genome shotgun (WGS) entry which is preliminary data.</text>
</comment>
<accession>A0AA39DHA4</accession>
<dbReference type="PANTHER" id="PTHR47989:SF62">
    <property type="entry name" value="OS05G0423500 PROTEIN"/>
    <property type="match status" value="1"/>
</dbReference>
<dbReference type="Gene3D" id="3.30.200.20">
    <property type="entry name" value="Phosphorylase Kinase, domain 1"/>
    <property type="match status" value="1"/>
</dbReference>
<proteinExistence type="predicted"/>
<dbReference type="InterPro" id="IPR011009">
    <property type="entry name" value="Kinase-like_dom_sf"/>
</dbReference>
<evidence type="ECO:0000256" key="8">
    <source>
        <dbReference type="ARBA" id="ARBA00022840"/>
    </source>
</evidence>
<feature type="transmembrane region" description="Helical" evidence="13">
    <location>
        <begin position="411"/>
        <end position="435"/>
    </location>
</feature>
<keyword evidence="9 13" id="KW-1133">Transmembrane helix</keyword>
<dbReference type="GO" id="GO:0005524">
    <property type="term" value="F:ATP binding"/>
    <property type="evidence" value="ECO:0007669"/>
    <property type="project" value="UniProtKB-UniRule"/>
</dbReference>
<evidence type="ECO:0000256" key="12">
    <source>
        <dbReference type="PROSITE-ProRule" id="PRU10141"/>
    </source>
</evidence>
<evidence type="ECO:0000256" key="5">
    <source>
        <dbReference type="ARBA" id="ARBA00022729"/>
    </source>
</evidence>
<dbReference type="InterPro" id="IPR017441">
    <property type="entry name" value="Protein_kinase_ATP_BS"/>
</dbReference>
<sequence>MMTVGKFDLLFWVSSIFCLMYVSLGFDPTDNYLIDCGSSKNTSVGNRTFVSDNSDSYTVSTPERLFASTNSNSISSTYDSSLYQTARILNETTHYTFSIKAPGWHWIRLHFFPFVYQEFNLSAAKFSVSVKNFTLIREYQPQNDAEVKEYSLNITSGPLVLTFTPSANSFAFVNALEVLSLPDGLIPDGASVVHQPGRYQNLEKQALETVIRVNMGNQTVFPQNDTLWRLWISDYSYLKHNNLGTFVSKEDAVNYTSGGPTQDTAPRSVYGTATTINDDFDPRIIANVTWLFDVDPEFEYLVRFHFCDLVSSSPKMLFFNVYINALAVVTDFDLSSRTSNILGAPYYMDVIIKMGDSRALNVSIGRSTVDSRRTMAILNGLEIMKMNNSKGSLDVLDSEVKSSKTSSKVKVWVMVGLAGGVLCTVAVLALVLFLLCRRRRKLSHVGHSVQDRFGENGGGNLRSRNMDGSAIFSSSKIGYRFPFVVIQEATDNFSENLVLGVGGFGKVYKGILRDETKVAVKRGLAQSRQGLAEFRTEIEMLSQFRHRHLVSLIGYCDERKEMMIIYEYMENGTLKNHLYGSDLPALSWKQRLEICIGSARGLHYLHTGSAKAIIHRDVKSANILLDENLMAKVADFGLSKIGPEIDETHVSTAVKGSFGYLDPEYLTRQQLTEKSDVYSFGVVMFEVLCGRPVIDPSLPREEVNLVEWTMKWRRKGQLEEIIDPRLAGKIKPDSLKKFGETAEKCLAEYGSDRPAMGDVLWNLEYALQLQVSGERSNLNGGEMSQEARSINRLPSGFSTAHFSMGSIDDIAGISMSAVFSELVKADMR</sequence>
<dbReference type="FunFam" id="3.30.200.20:FF:000039">
    <property type="entry name" value="receptor-like protein kinase FERONIA"/>
    <property type="match status" value="1"/>
</dbReference>
<dbReference type="Pfam" id="PF12819">
    <property type="entry name" value="Malectin_like"/>
    <property type="match status" value="1"/>
</dbReference>
<dbReference type="FunFam" id="2.60.120.430:FF:000005">
    <property type="entry name" value="Putative receptor-like protein kinase"/>
    <property type="match status" value="1"/>
</dbReference>
<keyword evidence="11" id="KW-0325">Glycoprotein</keyword>
<evidence type="ECO:0000256" key="9">
    <source>
        <dbReference type="ARBA" id="ARBA00022989"/>
    </source>
</evidence>
<evidence type="ECO:0000313" key="16">
    <source>
        <dbReference type="EMBL" id="KAJ9684086.1"/>
    </source>
</evidence>
<evidence type="ECO:0000256" key="13">
    <source>
        <dbReference type="SAM" id="Phobius"/>
    </source>
</evidence>
<keyword evidence="7" id="KW-0418">Kinase</keyword>
<evidence type="ECO:0000259" key="15">
    <source>
        <dbReference type="PROSITE" id="PS50011"/>
    </source>
</evidence>
<dbReference type="InterPro" id="IPR001245">
    <property type="entry name" value="Ser-Thr/Tyr_kinase_cat_dom"/>
</dbReference>
<protein>
    <recommendedName>
        <fullName evidence="15">Protein kinase domain-containing protein</fullName>
    </recommendedName>
</protein>
<dbReference type="PROSITE" id="PS50011">
    <property type="entry name" value="PROTEIN_KINASE_DOM"/>
    <property type="match status" value="1"/>
</dbReference>
<feature type="domain" description="Protein kinase" evidence="15">
    <location>
        <begin position="493"/>
        <end position="766"/>
    </location>
</feature>
<evidence type="ECO:0000256" key="6">
    <source>
        <dbReference type="ARBA" id="ARBA00022741"/>
    </source>
</evidence>
<reference evidence="16 17" key="1">
    <citation type="journal article" date="2023" name="BMC Biotechnol.">
        <title>Vitis rotundifolia cv Carlos genome sequencing.</title>
        <authorList>
            <person name="Huff M."/>
            <person name="Hulse-Kemp A."/>
            <person name="Scheffler B."/>
            <person name="Youngblood R."/>
            <person name="Simpson S."/>
            <person name="Babiker E."/>
            <person name="Staton M."/>
        </authorList>
    </citation>
    <scope>NUCLEOTIDE SEQUENCE [LARGE SCALE GENOMIC DNA]</scope>
    <source>
        <tissue evidence="16">Leaf</tissue>
    </source>
</reference>
<dbReference type="EMBL" id="JARBHA010000013">
    <property type="protein sequence ID" value="KAJ9684086.1"/>
    <property type="molecule type" value="Genomic_DNA"/>
</dbReference>
<dbReference type="GO" id="GO:0016020">
    <property type="term" value="C:membrane"/>
    <property type="evidence" value="ECO:0007669"/>
    <property type="project" value="UniProtKB-SubCell"/>
</dbReference>
<dbReference type="PROSITE" id="PS00107">
    <property type="entry name" value="PROTEIN_KINASE_ATP"/>
    <property type="match status" value="1"/>
</dbReference>
<dbReference type="InterPro" id="IPR000719">
    <property type="entry name" value="Prot_kinase_dom"/>
</dbReference>